<comment type="caution">
    <text evidence="1">The sequence shown here is derived from an EMBL/GenBank/DDBJ whole genome shotgun (WGS) entry which is preliminary data.</text>
</comment>
<dbReference type="Proteomes" id="UP000724657">
    <property type="component" value="Unassembled WGS sequence"/>
</dbReference>
<sequence>MDYKELFESGMSYETFMSIATAREVEKMENISKNVSICEKYIEKIKNFDKGYKFLLSAESWCPYVRATLPVLMKMIEINPNIEIKIITEGRGFKYLREKLDISEDLYVVPTLAILDENFEFVTRYVGRPSKYRNIGFDNVKEEYFAGYRSDDIVEEILKRMGKL</sequence>
<dbReference type="SUPFAM" id="SSF52833">
    <property type="entry name" value="Thioredoxin-like"/>
    <property type="match status" value="1"/>
</dbReference>
<name>A0A9E2KZ34_9FUSO</name>
<dbReference type="AlphaFoldDB" id="A0A9E2KZ34"/>
<reference evidence="1" key="1">
    <citation type="journal article" date="2021" name="PeerJ">
        <title>Extensive microbial diversity within the chicken gut microbiome revealed by metagenomics and culture.</title>
        <authorList>
            <person name="Gilroy R."/>
            <person name="Ravi A."/>
            <person name="Getino M."/>
            <person name="Pursley I."/>
            <person name="Horton D.L."/>
            <person name="Alikhan N.F."/>
            <person name="Baker D."/>
            <person name="Gharbi K."/>
            <person name="Hall N."/>
            <person name="Watson M."/>
            <person name="Adriaenssens E.M."/>
            <person name="Foster-Nyarko E."/>
            <person name="Jarju S."/>
            <person name="Secka A."/>
            <person name="Antonio M."/>
            <person name="Oren A."/>
            <person name="Chaudhuri R.R."/>
            <person name="La Ragione R."/>
            <person name="Hildebrand F."/>
            <person name="Pallen M.J."/>
        </authorList>
    </citation>
    <scope>NUCLEOTIDE SEQUENCE</scope>
    <source>
        <strain evidence="1">A6-441</strain>
    </source>
</reference>
<gene>
    <name evidence="1" type="ORF">IAA47_06610</name>
</gene>
<dbReference type="EMBL" id="JAHLFN010000064">
    <property type="protein sequence ID" value="MBU3842633.1"/>
    <property type="molecule type" value="Genomic_DNA"/>
</dbReference>
<dbReference type="Gene3D" id="3.40.30.10">
    <property type="entry name" value="Glutaredoxin"/>
    <property type="match status" value="1"/>
</dbReference>
<evidence type="ECO:0000313" key="2">
    <source>
        <dbReference type="Proteomes" id="UP000724657"/>
    </source>
</evidence>
<dbReference type="InterPro" id="IPR036249">
    <property type="entry name" value="Thioredoxin-like_sf"/>
</dbReference>
<accession>A0A9E2KZ34</accession>
<organism evidence="1 2">
    <name type="scientific">Candidatus Fusobacterium pullicola</name>
    <dbReference type="NCBI Taxonomy" id="2838601"/>
    <lineage>
        <taxon>Bacteria</taxon>
        <taxon>Fusobacteriati</taxon>
        <taxon>Fusobacteriota</taxon>
        <taxon>Fusobacteriia</taxon>
        <taxon>Fusobacteriales</taxon>
        <taxon>Fusobacteriaceae</taxon>
        <taxon>Fusobacterium</taxon>
    </lineage>
</organism>
<protein>
    <submittedName>
        <fullName evidence="1">Thioredoxin family protein</fullName>
    </submittedName>
</protein>
<evidence type="ECO:0000313" key="1">
    <source>
        <dbReference type="EMBL" id="MBU3842633.1"/>
    </source>
</evidence>
<proteinExistence type="predicted"/>
<dbReference type="Pfam" id="PF14595">
    <property type="entry name" value="Thioredoxin_9"/>
    <property type="match status" value="1"/>
</dbReference>
<reference evidence="1" key="2">
    <citation type="submission" date="2021-04" db="EMBL/GenBank/DDBJ databases">
        <authorList>
            <person name="Gilroy R."/>
        </authorList>
    </citation>
    <scope>NUCLEOTIDE SEQUENCE</scope>
    <source>
        <strain evidence="1">A6-441</strain>
    </source>
</reference>